<dbReference type="PRINTS" id="PR00722">
    <property type="entry name" value="CHYMOTRYPSIN"/>
</dbReference>
<dbReference type="PANTHER" id="PTHR24250:SF66">
    <property type="entry name" value="CHYMOTRYPSIN-LIKE PROTEASE CTRL-1"/>
    <property type="match status" value="1"/>
</dbReference>
<dbReference type="InterPro" id="IPR009003">
    <property type="entry name" value="Peptidase_S1_PA"/>
</dbReference>
<dbReference type="PROSITE" id="PS50240">
    <property type="entry name" value="TRYPSIN_DOM"/>
    <property type="match status" value="1"/>
</dbReference>
<dbReference type="RefSeq" id="WP_117486867.1">
    <property type="nucleotide sequence ID" value="NZ_QVIG01000001.1"/>
</dbReference>
<organism evidence="4 5">
    <name type="scientific">Kitasatospora xanthocidica</name>
    <dbReference type="NCBI Taxonomy" id="83382"/>
    <lineage>
        <taxon>Bacteria</taxon>
        <taxon>Bacillati</taxon>
        <taxon>Actinomycetota</taxon>
        <taxon>Actinomycetes</taxon>
        <taxon>Kitasatosporales</taxon>
        <taxon>Streptomycetaceae</taxon>
        <taxon>Kitasatospora</taxon>
    </lineage>
</organism>
<dbReference type="Pfam" id="PF00089">
    <property type="entry name" value="Trypsin"/>
    <property type="match status" value="1"/>
</dbReference>
<gene>
    <name evidence="4" type="ORF">DR950_10880</name>
</gene>
<keyword evidence="2" id="KW-0732">Signal</keyword>
<dbReference type="AlphaFoldDB" id="A0A372ZSR3"/>
<dbReference type="Pfam" id="PF26607">
    <property type="entry name" value="DUF8189"/>
    <property type="match status" value="1"/>
</dbReference>
<evidence type="ECO:0000313" key="4">
    <source>
        <dbReference type="EMBL" id="RGD58225.1"/>
    </source>
</evidence>
<feature type="chain" id="PRO_5016796384" evidence="2">
    <location>
        <begin position="33"/>
        <end position="613"/>
    </location>
</feature>
<dbReference type="Gene3D" id="2.120.10.70">
    <property type="entry name" value="Fucose-specific lectin"/>
    <property type="match status" value="1"/>
</dbReference>
<dbReference type="InterPro" id="IPR043504">
    <property type="entry name" value="Peptidase_S1_PA_chymotrypsin"/>
</dbReference>
<evidence type="ECO:0000256" key="2">
    <source>
        <dbReference type="SAM" id="SignalP"/>
    </source>
</evidence>
<dbReference type="GO" id="GO:0004252">
    <property type="term" value="F:serine-type endopeptidase activity"/>
    <property type="evidence" value="ECO:0007669"/>
    <property type="project" value="InterPro"/>
</dbReference>
<dbReference type="Gene3D" id="2.40.10.10">
    <property type="entry name" value="Trypsin-like serine proteases"/>
    <property type="match status" value="1"/>
</dbReference>
<sequence length="613" mass="64751">MPRKSQVRSRRAGVLAAAAAAGTLCSIVPAGAVVGDTPVDGSYAYTVRLAIGDNVRVCTGALVDRYWVATAASCFSDDPAQPQALAAGAPKWKTTATVGRTDLATGAGVVTDVVELAPRQDRDLVLARLAVPVTGVAPLAVATTAPTAGQTLRVPGYGRTKTEWLPNRLHSGAFSLDTVSATGVGITGTGGAAVCKGDTGAPAVREVNGKAELVAVASRSWQGGCLGVPAGETRTGAYSTRVDDLGAWINQVRDGWWDTVTANPAARSSVYDPVRKTTTVFAVDSDRHVVSASSADGTTWSDWTRVGGDWQFASVPTAVFNPATGAIELFAIGTDGVLSQTYWLPDGKGWIEWYYQPTDKRFTGSPTAVYNPATKTAEVFATQTNGAVAHSYYTVGMTGWSGWYDIKANKEFTGSPSALYNPATGAIELFAVNTDGVLKQSYWLPGQDWNPWYAQDDNVRFTGSPTSVYNPVTKVAEVFATRTSGVVAHSYYTPSMTKWSGWSEVRSRQFAGSPTAVFDPATGGFALFAVDGNGVLARAEWQPDGKPWSEWTNVGDWRFTTGRFPTATFNAAAGTLDLFATGQNGVFNHASYQPGKSGWSGWSTLPGKTMVTG</sequence>
<dbReference type="PANTHER" id="PTHR24250">
    <property type="entry name" value="CHYMOTRYPSIN-RELATED"/>
    <property type="match status" value="1"/>
</dbReference>
<dbReference type="SUPFAM" id="SSF50494">
    <property type="entry name" value="Trypsin-like serine proteases"/>
    <property type="match status" value="1"/>
</dbReference>
<name>A0A372ZSR3_9ACTN</name>
<accession>A0A372ZSR3</accession>
<dbReference type="Proteomes" id="UP000263377">
    <property type="component" value="Unassembled WGS sequence"/>
</dbReference>
<keyword evidence="5" id="KW-1185">Reference proteome</keyword>
<dbReference type="InterPro" id="IPR001314">
    <property type="entry name" value="Peptidase_S1A"/>
</dbReference>
<proteinExistence type="predicted"/>
<comment type="caution">
    <text evidence="4">The sequence shown here is derived from an EMBL/GenBank/DDBJ whole genome shotgun (WGS) entry which is preliminary data.</text>
</comment>
<evidence type="ECO:0000256" key="1">
    <source>
        <dbReference type="ARBA" id="ARBA00023157"/>
    </source>
</evidence>
<feature type="domain" description="Peptidase S1" evidence="3">
    <location>
        <begin position="33"/>
        <end position="254"/>
    </location>
</feature>
<dbReference type="InterPro" id="IPR058502">
    <property type="entry name" value="PLL-like_beta-prop"/>
</dbReference>
<reference evidence="4 5" key="1">
    <citation type="submission" date="2018-08" db="EMBL/GenBank/DDBJ databases">
        <title>Diversity &amp; Physiological Properties of Lignin-Decomposing Actinobacteria from Soil.</title>
        <authorList>
            <person name="Roh S.G."/>
            <person name="Kim S.B."/>
        </authorList>
    </citation>
    <scope>NUCLEOTIDE SEQUENCE [LARGE SCALE GENOMIC DNA]</scope>
    <source>
        <strain evidence="4 5">MMS17-GH009</strain>
    </source>
</reference>
<dbReference type="InterPro" id="IPR001254">
    <property type="entry name" value="Trypsin_dom"/>
</dbReference>
<protein>
    <submittedName>
        <fullName evidence="4">S1 family peptidase</fullName>
    </submittedName>
</protein>
<dbReference type="SMART" id="SM00020">
    <property type="entry name" value="Tryp_SPc"/>
    <property type="match status" value="1"/>
</dbReference>
<dbReference type="SUPFAM" id="SSF89372">
    <property type="entry name" value="Fucose-specific lectin"/>
    <property type="match status" value="2"/>
</dbReference>
<feature type="signal peptide" evidence="2">
    <location>
        <begin position="1"/>
        <end position="32"/>
    </location>
</feature>
<dbReference type="EMBL" id="QVIG01000001">
    <property type="protein sequence ID" value="RGD58225.1"/>
    <property type="molecule type" value="Genomic_DNA"/>
</dbReference>
<keyword evidence="1" id="KW-1015">Disulfide bond</keyword>
<dbReference type="GO" id="GO:0006508">
    <property type="term" value="P:proteolysis"/>
    <property type="evidence" value="ECO:0007669"/>
    <property type="project" value="InterPro"/>
</dbReference>
<evidence type="ECO:0000313" key="5">
    <source>
        <dbReference type="Proteomes" id="UP000263377"/>
    </source>
</evidence>
<evidence type="ECO:0000259" key="3">
    <source>
        <dbReference type="PROSITE" id="PS50240"/>
    </source>
</evidence>